<comment type="caution">
    <text evidence="1">The sequence shown here is derived from an EMBL/GenBank/DDBJ whole genome shotgun (WGS) entry which is preliminary data.</text>
</comment>
<evidence type="ECO:0000313" key="1">
    <source>
        <dbReference type="EMBL" id="MCL7938965.1"/>
    </source>
</evidence>
<sequence length="207" mass="22157">MAVATKGVLFEYGLSIPPLALVFDFNPQSISRSRTVTIKTGDAPGNRTGYDFLSPLETTRVAQGVELAAEGFSVDILLDATDRMDAGDDVAAMFGVQPQIDTLRSMVEPKSQGPGGLQTLSSLGIGGARAFERQETASVLIFAWGLQLLPVFLTGVTQKEALHLPNLMPYRAEMGLTMQVIESNNPFTMADKVRQTAMTALNAATGF</sequence>
<dbReference type="EMBL" id="JAMJPK010000001">
    <property type="protein sequence ID" value="MCL7938965.1"/>
    <property type="molecule type" value="Genomic_DNA"/>
</dbReference>
<organism evidence="1 2">
    <name type="scientific">Halomonas gemina</name>
    <dbReference type="NCBI Taxonomy" id="2945105"/>
    <lineage>
        <taxon>Bacteria</taxon>
        <taxon>Pseudomonadati</taxon>
        <taxon>Pseudomonadota</taxon>
        <taxon>Gammaproteobacteria</taxon>
        <taxon>Oceanospirillales</taxon>
        <taxon>Halomonadaceae</taxon>
        <taxon>Halomonas</taxon>
    </lineage>
</organism>
<dbReference type="Proteomes" id="UP001165369">
    <property type="component" value="Unassembled WGS sequence"/>
</dbReference>
<protein>
    <submittedName>
        <fullName evidence="1">Uncharacterized protein</fullName>
    </submittedName>
</protein>
<dbReference type="RefSeq" id="WP_250058986.1">
    <property type="nucleotide sequence ID" value="NZ_JAMJPK010000001.1"/>
</dbReference>
<gene>
    <name evidence="1" type="ORF">M8009_01425</name>
</gene>
<proteinExistence type="predicted"/>
<accession>A0ABT0SWC3</accession>
<keyword evidence="2" id="KW-1185">Reference proteome</keyword>
<name>A0ABT0SWC3_9GAMM</name>
<reference evidence="1" key="1">
    <citation type="submission" date="2022-05" db="EMBL/GenBank/DDBJ databases">
        <title>Halomonas geminus sp. nov. and Halomonas llamarensis sp. nov. isolated from high-altitude salars of the Atacama Desert.</title>
        <authorList>
            <person name="Hintersatz C."/>
            <person name="Rojas L.A."/>
            <person name="Wei T.-S."/>
            <person name="Kutschke S."/>
            <person name="Lehmann F."/>
            <person name="Jain R."/>
            <person name="Pollmann K."/>
        </authorList>
    </citation>
    <scope>NUCLEOTIDE SEQUENCE</scope>
    <source>
        <strain evidence="1">ATCH28</strain>
    </source>
</reference>
<evidence type="ECO:0000313" key="2">
    <source>
        <dbReference type="Proteomes" id="UP001165369"/>
    </source>
</evidence>